<evidence type="ECO:0000256" key="4">
    <source>
        <dbReference type="ARBA" id="ARBA00023136"/>
    </source>
</evidence>
<evidence type="ECO:0000256" key="1">
    <source>
        <dbReference type="ARBA" id="ARBA00004442"/>
    </source>
</evidence>
<dbReference type="KEGG" id="upv:EJN92_06415"/>
<reference evidence="7 8" key="1">
    <citation type="journal article" date="2011" name="Int. J. Syst. Evol. Microbiol.">
        <title>Description of Undibacterium oligocarboniphilum sp. nov., isolated from purified water, and Undibacterium pigrum strain CCUG 49012 as the type strain of Undibacterium parvum sp. nov., and emended descriptions of the genus Undibacterium and the species Undibacterium pigrum.</title>
        <authorList>
            <person name="Eder W."/>
            <person name="Wanner G."/>
            <person name="Ludwig W."/>
            <person name="Busse H.J."/>
            <person name="Ziemke-Kageler F."/>
            <person name="Lang E."/>
        </authorList>
    </citation>
    <scope>NUCLEOTIDE SEQUENCE [LARGE SCALE GENOMIC DNA]</scope>
    <source>
        <strain evidence="7 8">DSM 23061</strain>
    </source>
</reference>
<dbReference type="InterPro" id="IPR010583">
    <property type="entry name" value="MipA"/>
</dbReference>
<dbReference type="AlphaFoldDB" id="A0A3S9HHU5"/>
<dbReference type="GO" id="GO:0009279">
    <property type="term" value="C:cell outer membrane"/>
    <property type="evidence" value="ECO:0007669"/>
    <property type="project" value="UniProtKB-SubCell"/>
</dbReference>
<dbReference type="PANTHER" id="PTHR38776">
    <property type="entry name" value="MLTA-INTERACTING PROTEIN-RELATED"/>
    <property type="match status" value="1"/>
</dbReference>
<keyword evidence="4" id="KW-0472">Membrane</keyword>
<evidence type="ECO:0000256" key="5">
    <source>
        <dbReference type="ARBA" id="ARBA00023237"/>
    </source>
</evidence>
<evidence type="ECO:0000256" key="2">
    <source>
        <dbReference type="ARBA" id="ARBA00005722"/>
    </source>
</evidence>
<keyword evidence="8" id="KW-1185">Reference proteome</keyword>
<keyword evidence="3 6" id="KW-0732">Signal</keyword>
<protein>
    <submittedName>
        <fullName evidence="7">MipA/OmpV family protein</fullName>
    </submittedName>
</protein>
<name>A0A3S9HHU5_9BURK</name>
<feature type="signal peptide" evidence="6">
    <location>
        <begin position="1"/>
        <end position="22"/>
    </location>
</feature>
<evidence type="ECO:0000256" key="6">
    <source>
        <dbReference type="SAM" id="SignalP"/>
    </source>
</evidence>
<sequence length="270" mass="28384">MKSHFLALLTLSSAFFGLPAMAQDNGNLASGRASQRSNEQAEQVLGVGVGYGTPLFSDKKQWAAGLLGEANFSNGVFLSTVDGIGYRFLNNANGFSAAASLGVSPWRKESFGDSDGKNHLTGMGDVNARAQANLFLNYDMGAFHFNTAVHQTMGDRHGTSVDLIGRYDVLATKTDLVEVSAGVNFGSSTQNQTFFGVTKAQSARSGNAVYKADAGITGTGVGVTWRHAINQNWITSVSAGAVHLSNVVSDSPLTDKRTVAGIGATVGYRF</sequence>
<evidence type="ECO:0000256" key="3">
    <source>
        <dbReference type="ARBA" id="ARBA00022729"/>
    </source>
</evidence>
<dbReference type="Proteomes" id="UP000275663">
    <property type="component" value="Chromosome"/>
</dbReference>
<comment type="subcellular location">
    <subcellularLocation>
        <location evidence="1">Cell outer membrane</location>
    </subcellularLocation>
</comment>
<gene>
    <name evidence="7" type="ORF">EJN92_06415</name>
</gene>
<dbReference type="PANTHER" id="PTHR38776:SF1">
    <property type="entry name" value="MLTA-INTERACTING PROTEIN-RELATED"/>
    <property type="match status" value="1"/>
</dbReference>
<dbReference type="EMBL" id="CP034464">
    <property type="protein sequence ID" value="AZP11659.1"/>
    <property type="molecule type" value="Genomic_DNA"/>
</dbReference>
<feature type="chain" id="PRO_5018984922" evidence="6">
    <location>
        <begin position="23"/>
        <end position="270"/>
    </location>
</feature>
<organism evidence="7 8">
    <name type="scientific">Undibacterium parvum</name>
    <dbReference type="NCBI Taxonomy" id="401471"/>
    <lineage>
        <taxon>Bacteria</taxon>
        <taxon>Pseudomonadati</taxon>
        <taxon>Pseudomonadota</taxon>
        <taxon>Betaproteobacteria</taxon>
        <taxon>Burkholderiales</taxon>
        <taxon>Oxalobacteraceae</taxon>
        <taxon>Undibacterium</taxon>
    </lineage>
</organism>
<dbReference type="OrthoDB" id="8585044at2"/>
<dbReference type="RefSeq" id="WP_126127044.1">
    <property type="nucleotide sequence ID" value="NZ_CP034464.1"/>
</dbReference>
<evidence type="ECO:0000313" key="7">
    <source>
        <dbReference type="EMBL" id="AZP11659.1"/>
    </source>
</evidence>
<keyword evidence="5" id="KW-0998">Cell outer membrane</keyword>
<evidence type="ECO:0000313" key="8">
    <source>
        <dbReference type="Proteomes" id="UP000275663"/>
    </source>
</evidence>
<comment type="similarity">
    <text evidence="2">Belongs to the MipA/OmpV family.</text>
</comment>
<accession>A0A3S9HHU5</accession>
<dbReference type="Pfam" id="PF06629">
    <property type="entry name" value="MipA"/>
    <property type="match status" value="1"/>
</dbReference>
<proteinExistence type="inferred from homology"/>